<evidence type="ECO:0000256" key="1">
    <source>
        <dbReference type="ARBA" id="ARBA00000428"/>
    </source>
</evidence>
<evidence type="ECO:0000256" key="5">
    <source>
        <dbReference type="ARBA" id="ARBA00022964"/>
    </source>
</evidence>
<protein>
    <recommendedName>
        <fullName evidence="9">Acireductone dioxygenase</fullName>
    </recommendedName>
    <alternativeName>
        <fullName evidence="9">1,2-dihydroxy-3-keto-5-methylthiopentene dioxygenase</fullName>
        <shortName evidence="9">DHK-MTPene dioxygenase</shortName>
    </alternativeName>
    <alternativeName>
        <fullName evidence="9">Acireductone dioxygenase (Fe(2+)-requiring)</fullName>
        <shortName evidence="9">ARD'</shortName>
        <shortName evidence="9">Fe-ARD</shortName>
        <ecNumber evidence="9">1.13.11.54</ecNumber>
    </alternativeName>
    <alternativeName>
        <fullName evidence="9">Acireductone dioxygenase (Ni(2+)-requiring)</fullName>
        <shortName evidence="9">ARD</shortName>
        <shortName evidence="9">Ni-ARD</shortName>
        <ecNumber evidence="9">1.13.11.53</ecNumber>
    </alternativeName>
</protein>
<keyword evidence="7 9" id="KW-0408">Iron</keyword>
<evidence type="ECO:0000256" key="9">
    <source>
        <dbReference type="HAMAP-Rule" id="MF_01682"/>
    </source>
</evidence>
<dbReference type="PANTHER" id="PTHR23418:SF0">
    <property type="entry name" value="ACIREDUCTONE DIOXYGENASE"/>
    <property type="match status" value="1"/>
</dbReference>
<dbReference type="EC" id="1.13.11.53" evidence="9"/>
<feature type="binding site" evidence="9">
    <location>
        <position position="152"/>
    </location>
    <ligand>
        <name>Fe(2+)</name>
        <dbReference type="ChEBI" id="CHEBI:29033"/>
    </ligand>
</feature>
<comment type="subunit">
    <text evidence="9">Monomer.</text>
</comment>
<dbReference type="SUPFAM" id="SSF51182">
    <property type="entry name" value="RmlC-like cupins"/>
    <property type="match status" value="1"/>
</dbReference>
<evidence type="ECO:0000256" key="4">
    <source>
        <dbReference type="ARBA" id="ARBA00022723"/>
    </source>
</evidence>
<comment type="similarity">
    <text evidence="9">Belongs to the acireductone dioxygenase (ARD) family.</text>
</comment>
<comment type="caution">
    <text evidence="9">Lacks conserved residue(s) required for the propagation of feature annotation.</text>
</comment>
<dbReference type="Pfam" id="PF03079">
    <property type="entry name" value="ARD"/>
    <property type="match status" value="1"/>
</dbReference>
<evidence type="ECO:0000313" key="11">
    <source>
        <dbReference type="Proteomes" id="UP000677918"/>
    </source>
</evidence>
<feature type="binding site" evidence="9">
    <location>
        <position position="108"/>
    </location>
    <ligand>
        <name>Ni(2+)</name>
        <dbReference type="ChEBI" id="CHEBI:49786"/>
    </ligand>
</feature>
<keyword evidence="6 9" id="KW-0560">Oxidoreductase</keyword>
<feature type="site" description="Important to generate the dianion" evidence="9">
    <location>
        <position position="114"/>
    </location>
</feature>
<dbReference type="InterPro" id="IPR004313">
    <property type="entry name" value="ARD"/>
</dbReference>
<evidence type="ECO:0000313" key="10">
    <source>
        <dbReference type="EMBL" id="GIQ69569.1"/>
    </source>
</evidence>
<dbReference type="GO" id="GO:0019284">
    <property type="term" value="P:L-methionine salvage from S-adenosylmethionine"/>
    <property type="evidence" value="ECO:0007669"/>
    <property type="project" value="InterPro"/>
</dbReference>
<dbReference type="GO" id="GO:0016151">
    <property type="term" value="F:nickel cation binding"/>
    <property type="evidence" value="ECO:0007669"/>
    <property type="project" value="UniProtKB-UniRule"/>
</dbReference>
<keyword evidence="8 9" id="KW-0486">Methionine biosynthesis</keyword>
<evidence type="ECO:0000256" key="8">
    <source>
        <dbReference type="ARBA" id="ARBA00023167"/>
    </source>
</evidence>
<dbReference type="PANTHER" id="PTHR23418">
    <property type="entry name" value="ACIREDUCTONE DIOXYGENASE"/>
    <property type="match status" value="1"/>
</dbReference>
<gene>
    <name evidence="9 10" type="primary">mtnD</name>
    <name evidence="10" type="ORF">XYCOK13_23930</name>
</gene>
<dbReference type="AlphaFoldDB" id="A0A8J4H299"/>
<dbReference type="EMBL" id="BOVK01000030">
    <property type="protein sequence ID" value="GIQ69569.1"/>
    <property type="molecule type" value="Genomic_DNA"/>
</dbReference>
<comment type="pathway">
    <text evidence="9">Amino-acid biosynthesis; L-methionine biosynthesis via salvage pathway; L-methionine from S-methyl-5-thio-alpha-D-ribose 1-phosphate: step 5/6.</text>
</comment>
<comment type="catalytic activity">
    <reaction evidence="1 9">
        <text>1,2-dihydroxy-5-(methylsulfanyl)pent-1-en-3-one + O2 = 4-methylsulfanyl-2-oxobutanoate + formate + 2 H(+)</text>
        <dbReference type="Rhea" id="RHEA:24504"/>
        <dbReference type="ChEBI" id="CHEBI:15378"/>
        <dbReference type="ChEBI" id="CHEBI:15379"/>
        <dbReference type="ChEBI" id="CHEBI:15740"/>
        <dbReference type="ChEBI" id="CHEBI:16723"/>
        <dbReference type="ChEBI" id="CHEBI:49252"/>
        <dbReference type="EC" id="1.13.11.54"/>
    </reaction>
</comment>
<dbReference type="GO" id="GO:0010308">
    <property type="term" value="F:acireductone dioxygenase (Ni2+-requiring) activity"/>
    <property type="evidence" value="ECO:0007669"/>
    <property type="project" value="UniProtKB-UniRule"/>
</dbReference>
<keyword evidence="2 9" id="KW-0533">Nickel</keyword>
<keyword evidence="11" id="KW-1185">Reference proteome</keyword>
<sequence>MKSEGYTMAEIRIRNTNERISGEDNVKAFLDKQEVLYEHWDPNKLPEALRENFQLSDEDKAQILSTFDTEIRDLAGRRGYRTWDVIALSEATPNLEELLKKFEQVHTHTEDEVRAITAGKGIFIIKGDEETGYFDVELNAGDVISVPEGKPHFFTLMENKQIVAVRLFIETEGWIAHKYDDPAFQGA</sequence>
<comment type="function">
    <text evidence="9">Catalyzes 2 different reactions between oxygene and the acireductone 1,2-dihydroxy-3-keto-5-methylthiopentene (DHK-MTPene) depending upon the metal bound in the active site. Fe-containing acireductone dioxygenase (Fe-ARD) produces formate and 2-keto-4-methylthiobutyrate (KMTB), the alpha-ketoacid precursor of methionine in the methionine recycle pathway. Ni-containing acireductone dioxygenase (Ni-ARD) produces methylthiopropionate, carbon monoxide and formate, and does not lie on the methionine recycle pathway.</text>
</comment>
<feature type="binding site" evidence="9">
    <location>
        <position position="108"/>
    </location>
    <ligand>
        <name>Fe(2+)</name>
        <dbReference type="ChEBI" id="CHEBI:29033"/>
    </ligand>
</feature>
<proteinExistence type="inferred from homology"/>
<evidence type="ECO:0000256" key="2">
    <source>
        <dbReference type="ARBA" id="ARBA00022596"/>
    </source>
</evidence>
<feature type="binding site" evidence="9">
    <location>
        <position position="112"/>
    </location>
    <ligand>
        <name>Ni(2+)</name>
        <dbReference type="ChEBI" id="CHEBI:49786"/>
    </ligand>
</feature>
<dbReference type="HAMAP" id="MF_01682">
    <property type="entry name" value="Salvage_MtnD"/>
    <property type="match status" value="1"/>
</dbReference>
<dbReference type="GO" id="GO:0010309">
    <property type="term" value="F:acireductone dioxygenase [iron(II)-requiring] activity"/>
    <property type="evidence" value="ECO:0007669"/>
    <property type="project" value="UniProtKB-UniRule"/>
</dbReference>
<dbReference type="Gene3D" id="2.60.120.10">
    <property type="entry name" value="Jelly Rolls"/>
    <property type="match status" value="1"/>
</dbReference>
<reference evidence="10" key="1">
    <citation type="submission" date="2021-04" db="EMBL/GenBank/DDBJ databases">
        <title>Draft genome sequence of Xylanibacillus composti strain K13.</title>
        <authorList>
            <person name="Uke A."/>
            <person name="Chhe C."/>
            <person name="Baramee S."/>
            <person name="Kosugi A."/>
        </authorList>
    </citation>
    <scope>NUCLEOTIDE SEQUENCE</scope>
    <source>
        <strain evidence="10">K13</strain>
    </source>
</reference>
<dbReference type="InterPro" id="IPR023956">
    <property type="entry name" value="ARD_bac"/>
</dbReference>
<dbReference type="EC" id="1.13.11.54" evidence="9"/>
<dbReference type="CDD" id="cd02232">
    <property type="entry name" value="cupin_ARD"/>
    <property type="match status" value="1"/>
</dbReference>
<feature type="binding site" evidence="9">
    <location>
        <position position="106"/>
    </location>
    <ligand>
        <name>Fe(2+)</name>
        <dbReference type="ChEBI" id="CHEBI:29033"/>
    </ligand>
</feature>
<dbReference type="Proteomes" id="UP000677918">
    <property type="component" value="Unassembled WGS sequence"/>
</dbReference>
<keyword evidence="3 9" id="KW-0028">Amino-acid biosynthesis</keyword>
<name>A0A8J4H299_9BACL</name>
<feature type="site" description="May play a role in transmitting local conformational changes" evidence="9">
    <location>
        <position position="111"/>
    </location>
</feature>
<dbReference type="InterPro" id="IPR014710">
    <property type="entry name" value="RmlC-like_jellyroll"/>
</dbReference>
<feature type="binding site" evidence="9">
    <location>
        <position position="152"/>
    </location>
    <ligand>
        <name>Ni(2+)</name>
        <dbReference type="ChEBI" id="CHEBI:49786"/>
    </ligand>
</feature>
<evidence type="ECO:0000256" key="7">
    <source>
        <dbReference type="ARBA" id="ARBA00023004"/>
    </source>
</evidence>
<feature type="binding site" evidence="9">
    <location>
        <position position="112"/>
    </location>
    <ligand>
        <name>Fe(2+)</name>
        <dbReference type="ChEBI" id="CHEBI:29033"/>
    </ligand>
</feature>
<keyword evidence="4 9" id="KW-0479">Metal-binding</keyword>
<dbReference type="InterPro" id="IPR011051">
    <property type="entry name" value="RmlC_Cupin_sf"/>
</dbReference>
<feature type="binding site" evidence="9">
    <location>
        <position position="106"/>
    </location>
    <ligand>
        <name>Ni(2+)</name>
        <dbReference type="ChEBI" id="CHEBI:49786"/>
    </ligand>
</feature>
<dbReference type="UniPathway" id="UPA00904">
    <property type="reaction ID" value="UER00878"/>
</dbReference>
<dbReference type="GO" id="GO:0019509">
    <property type="term" value="P:L-methionine salvage from methylthioadenosine"/>
    <property type="evidence" value="ECO:0007669"/>
    <property type="project" value="UniProtKB-UniRule"/>
</dbReference>
<evidence type="ECO:0000256" key="3">
    <source>
        <dbReference type="ARBA" id="ARBA00022605"/>
    </source>
</evidence>
<evidence type="ECO:0000256" key="6">
    <source>
        <dbReference type="ARBA" id="ARBA00023002"/>
    </source>
</evidence>
<comment type="cofactor">
    <cofactor evidence="9">
        <name>Ni(2+)</name>
        <dbReference type="ChEBI" id="CHEBI:49786"/>
    </cofactor>
    <text evidence="9">Binds 1 nickel ion per monomer.</text>
</comment>
<comment type="caution">
    <text evidence="10">The sequence shown here is derived from an EMBL/GenBank/DDBJ whole genome shotgun (WGS) entry which is preliminary data.</text>
</comment>
<organism evidence="10 11">
    <name type="scientific">Xylanibacillus composti</name>
    <dbReference type="NCBI Taxonomy" id="1572762"/>
    <lineage>
        <taxon>Bacteria</taxon>
        <taxon>Bacillati</taxon>
        <taxon>Bacillota</taxon>
        <taxon>Bacilli</taxon>
        <taxon>Bacillales</taxon>
        <taxon>Paenibacillaceae</taxon>
        <taxon>Xylanibacillus</taxon>
    </lineage>
</organism>
<keyword evidence="5 9" id="KW-0223">Dioxygenase</keyword>
<dbReference type="GO" id="GO:0005506">
    <property type="term" value="F:iron ion binding"/>
    <property type="evidence" value="ECO:0007669"/>
    <property type="project" value="UniProtKB-UniRule"/>
</dbReference>
<accession>A0A8J4H299</accession>
<comment type="cofactor">
    <cofactor evidence="9">
        <name>Fe(2+)</name>
        <dbReference type="ChEBI" id="CHEBI:29033"/>
    </cofactor>
    <text evidence="9">Binds 1 Fe(2+) cation per monomer.</text>
</comment>
<comment type="catalytic activity">
    <reaction evidence="9">
        <text>1,2-dihydroxy-5-(methylsulfanyl)pent-1-en-3-one + O2 = 3-(methylsulfanyl)propanoate + CO + formate + 2 H(+)</text>
        <dbReference type="Rhea" id="RHEA:14161"/>
        <dbReference type="ChEBI" id="CHEBI:15378"/>
        <dbReference type="ChEBI" id="CHEBI:15379"/>
        <dbReference type="ChEBI" id="CHEBI:15740"/>
        <dbReference type="ChEBI" id="CHEBI:17245"/>
        <dbReference type="ChEBI" id="CHEBI:49016"/>
        <dbReference type="ChEBI" id="CHEBI:49252"/>
        <dbReference type="EC" id="1.13.11.53"/>
    </reaction>
</comment>